<protein>
    <recommendedName>
        <fullName evidence="2">BACK domain-containing protein</fullName>
    </recommendedName>
</protein>
<dbReference type="Pfam" id="PF07707">
    <property type="entry name" value="BACK"/>
    <property type="match status" value="1"/>
</dbReference>
<proteinExistence type="predicted"/>
<dbReference type="EMBL" id="JAEHOE010000020">
    <property type="protein sequence ID" value="KAG2496189.1"/>
    <property type="molecule type" value="Genomic_DNA"/>
</dbReference>
<evidence type="ECO:0000259" key="2">
    <source>
        <dbReference type="Pfam" id="PF07707"/>
    </source>
</evidence>
<dbReference type="InterPro" id="IPR011333">
    <property type="entry name" value="SKP1/BTB/POZ_sf"/>
</dbReference>
<feature type="region of interest" description="Disordered" evidence="1">
    <location>
        <begin position="81"/>
        <end position="106"/>
    </location>
</feature>
<dbReference type="Gene3D" id="3.30.710.10">
    <property type="entry name" value="Potassium Channel Kv1.1, Chain A"/>
    <property type="match status" value="1"/>
</dbReference>
<dbReference type="InterPro" id="IPR045890">
    <property type="entry name" value="POB1-like"/>
</dbReference>
<keyword evidence="4" id="KW-1185">Reference proteome</keyword>
<dbReference type="OrthoDB" id="45365at2759"/>
<dbReference type="AlphaFoldDB" id="A0A835YEL7"/>
<evidence type="ECO:0000313" key="4">
    <source>
        <dbReference type="Proteomes" id="UP000612055"/>
    </source>
</evidence>
<comment type="caution">
    <text evidence="3">The sequence shown here is derived from an EMBL/GenBank/DDBJ whole genome shotgun (WGS) entry which is preliminary data.</text>
</comment>
<gene>
    <name evidence="3" type="ORF">HYH03_005789</name>
</gene>
<accession>A0A835YEL7</accession>
<feature type="compositionally biased region" description="Basic residues" evidence="1">
    <location>
        <begin position="81"/>
        <end position="93"/>
    </location>
</feature>
<organism evidence="3 4">
    <name type="scientific">Edaphochlamys debaryana</name>
    <dbReference type="NCBI Taxonomy" id="47281"/>
    <lineage>
        <taxon>Eukaryota</taxon>
        <taxon>Viridiplantae</taxon>
        <taxon>Chlorophyta</taxon>
        <taxon>core chlorophytes</taxon>
        <taxon>Chlorophyceae</taxon>
        <taxon>CS clade</taxon>
        <taxon>Chlamydomonadales</taxon>
        <taxon>Chlamydomonadales incertae sedis</taxon>
        <taxon>Edaphochlamys</taxon>
    </lineage>
</organism>
<sequence length="539" mass="57493">MAPLVNPRVADALSRLFGSETDSDCDIQFCLEGAEEAGGGAELGPLVPAHSFVLRLACERFRAQPLKKVLWPQHLRKPATRKPLRLQQRKRACPKPAHTPNGRPLLRVPLGSEAELPAARLALRFAYTGQVHASSVREALEVLRAGDYLAIEGCAAACSQWLADRLAATGAEAGSAESAEPAVLQLYACEDLWPSNDPSFAPVVSAAKAQLVRRFGSTLAALNTPALTKQLEALGPQGLEALLESDDLGTDSEDSVLTLLATWMRANWARTDAATRKRLCGLVRLTQLSIEATNCLLLPLAAGYEARGPEERAGWFPISVAEAALVSSYHSASESWRKPAREKQVAARAPGWHSASPRKQCVPAGGMAFPWSISKDVLRPKLEGLQPGRTAHIYTTISGGKRVLYARGLAWEVKSEYGHGKATAGLFLTAQIPAGYKVPGSQLAAGSLPEFPAFIDARLTVNRRQGGEVSNVKVHTFMKEGYMCLNSLGWGIAEALPLSPQQPAAAEAAAGGGDVLAGWAEYAHEGSAVTGTVTLLRPK</sequence>
<dbReference type="PANTHER" id="PTHR46336">
    <property type="entry name" value="OS02G0260700 PROTEIN"/>
    <property type="match status" value="1"/>
</dbReference>
<feature type="domain" description="BACK" evidence="2">
    <location>
        <begin position="228"/>
        <end position="289"/>
    </location>
</feature>
<dbReference type="InterPro" id="IPR011705">
    <property type="entry name" value="BACK"/>
</dbReference>
<evidence type="ECO:0000313" key="3">
    <source>
        <dbReference type="EMBL" id="KAG2496189.1"/>
    </source>
</evidence>
<dbReference type="PANTHER" id="PTHR46336:SF3">
    <property type="entry name" value="BTB_POZ DOMAIN-CONTAINING PROTEIN POB1"/>
    <property type="match status" value="1"/>
</dbReference>
<dbReference type="SUPFAM" id="SSF54695">
    <property type="entry name" value="POZ domain"/>
    <property type="match status" value="1"/>
</dbReference>
<dbReference type="Proteomes" id="UP000612055">
    <property type="component" value="Unassembled WGS sequence"/>
</dbReference>
<reference evidence="3" key="1">
    <citation type="journal article" date="2020" name="bioRxiv">
        <title>Comparative genomics of Chlamydomonas.</title>
        <authorList>
            <person name="Craig R.J."/>
            <person name="Hasan A.R."/>
            <person name="Ness R.W."/>
            <person name="Keightley P.D."/>
        </authorList>
    </citation>
    <scope>NUCLEOTIDE SEQUENCE</scope>
    <source>
        <strain evidence="3">CCAP 11/70</strain>
    </source>
</reference>
<evidence type="ECO:0000256" key="1">
    <source>
        <dbReference type="SAM" id="MobiDB-lite"/>
    </source>
</evidence>
<name>A0A835YEL7_9CHLO</name>